<dbReference type="CDD" id="cd06588">
    <property type="entry name" value="PhnB_like"/>
    <property type="match status" value="1"/>
</dbReference>
<evidence type="ECO:0000313" key="3">
    <source>
        <dbReference type="Proteomes" id="UP000236723"/>
    </source>
</evidence>
<dbReference type="OrthoDB" id="9795306at2"/>
<dbReference type="EMBL" id="FNVO01000021">
    <property type="protein sequence ID" value="SEG88032.1"/>
    <property type="molecule type" value="Genomic_DNA"/>
</dbReference>
<protein>
    <submittedName>
        <fullName evidence="2">PhnB protein</fullName>
    </submittedName>
</protein>
<dbReference type="PANTHER" id="PTHR33990">
    <property type="entry name" value="PROTEIN YJDN-RELATED"/>
    <property type="match status" value="1"/>
</dbReference>
<dbReference type="Proteomes" id="UP000236723">
    <property type="component" value="Unassembled WGS sequence"/>
</dbReference>
<dbReference type="RefSeq" id="WP_103943357.1">
    <property type="nucleotide sequence ID" value="NZ_FNVO01000021.1"/>
</dbReference>
<organism evidence="2 3">
    <name type="scientific">Thermomonospora echinospora</name>
    <dbReference type="NCBI Taxonomy" id="1992"/>
    <lineage>
        <taxon>Bacteria</taxon>
        <taxon>Bacillati</taxon>
        <taxon>Actinomycetota</taxon>
        <taxon>Actinomycetes</taxon>
        <taxon>Streptosporangiales</taxon>
        <taxon>Thermomonosporaceae</taxon>
        <taxon>Thermomonospora</taxon>
    </lineage>
</organism>
<dbReference type="InterPro" id="IPR028973">
    <property type="entry name" value="PhnB-like"/>
</dbReference>
<name>A0A1H6DRQ6_9ACTN</name>
<dbReference type="AlphaFoldDB" id="A0A1H6DRQ6"/>
<sequence length="141" mass="15439">MSINAVTHLNFRGDARAALTFYQSVFGGDVVMVTYKDAGNVQDPSEADQVMWGQVTAASGFRVMAYDVPSRTPWSQGENAFFVSLRGEAAEEVTSYWERLSDGATVLQPLGPAQWAPLYGMLKDRFGVTWVVDVVSEYSAA</sequence>
<proteinExistence type="predicted"/>
<evidence type="ECO:0000313" key="2">
    <source>
        <dbReference type="EMBL" id="SEG88032.1"/>
    </source>
</evidence>
<reference evidence="3" key="1">
    <citation type="submission" date="2016-10" db="EMBL/GenBank/DDBJ databases">
        <authorList>
            <person name="Varghese N."/>
            <person name="Submissions S."/>
        </authorList>
    </citation>
    <scope>NUCLEOTIDE SEQUENCE [LARGE SCALE GENOMIC DNA]</scope>
    <source>
        <strain evidence="3">DSM 43163</strain>
    </source>
</reference>
<dbReference type="PANTHER" id="PTHR33990:SF1">
    <property type="entry name" value="PROTEIN YJDN"/>
    <property type="match status" value="1"/>
</dbReference>
<evidence type="ECO:0000259" key="1">
    <source>
        <dbReference type="Pfam" id="PF00903"/>
    </source>
</evidence>
<keyword evidence="3" id="KW-1185">Reference proteome</keyword>
<gene>
    <name evidence="2" type="ORF">SAMN04489712_12161</name>
</gene>
<dbReference type="Gene3D" id="3.10.180.10">
    <property type="entry name" value="2,3-Dihydroxybiphenyl 1,2-Dioxygenase, domain 1"/>
    <property type="match status" value="1"/>
</dbReference>
<dbReference type="SUPFAM" id="SSF54593">
    <property type="entry name" value="Glyoxalase/Bleomycin resistance protein/Dihydroxybiphenyl dioxygenase"/>
    <property type="match status" value="1"/>
</dbReference>
<dbReference type="InterPro" id="IPR029068">
    <property type="entry name" value="Glyas_Bleomycin-R_OHBP_Dase"/>
</dbReference>
<feature type="domain" description="Glyoxalase/fosfomycin resistance/dioxygenase" evidence="1">
    <location>
        <begin position="11"/>
        <end position="131"/>
    </location>
</feature>
<dbReference type="InterPro" id="IPR004360">
    <property type="entry name" value="Glyas_Fos-R_dOase_dom"/>
</dbReference>
<dbReference type="Pfam" id="PF00903">
    <property type="entry name" value="Glyoxalase"/>
    <property type="match status" value="1"/>
</dbReference>
<accession>A0A1H6DRQ6</accession>